<sequence length="1322" mass="143915">MSELLLKQLEQVLEPWDSLPAKASSDEGDGPASLLWATPPQSALSRVSTSGASTPPKLSPSPADSTGAGWPAEKLAGACVEYSRAATTKLELARAALALFASNAGVYRPFLIKLFRFLFDHLDELREEQGRMRIEWWSLQKGGVSSTANGRGGDFAGATPEEQNAVSAAFEKVRMTETRMAALVEEAAVQRDHFQSQLGMQKSHQYHLEDVLRHQVELTQILLDHHLYQDVVSGKQSVAVTMVAAATSKLPALRSVAGAGSSNGGGGGGGHGGRGACEGLSPARDAAATTRDILGLDSNNGPLRPPERRDAAYVQRLIARAERELVLERTEVQLRDLRAQHESLQSKVQSLLKLNARYARQSIELSARLSILHEHNIALATEVHLFQRDYVKVLQWVGHLQRDLQVARRTVLTMLQVQSDGEASLEEGEVEDRQKVSRYYGGEGWQAGETRWRPSAKGKDSESRVTYSFETAVSLAPAAATVETISSEQAAPEKGRRTPRGHHTKVALGTESEAQEARRLLPGERLRDELQELLGISDPERTGVKPTMLQTLHLLCRRSLQGGHDVGSVSPIAFSHSAQGWRSPVSVLQWAPPHGLHSDVPLHLRSRNAVRLLHLHPLVAEVLVHELLSQREELLWFLQQQHEDQQVRLRTGGRPGSRREGVVTVPSAFMPFQDYIALFVLVVWLNGLNGSSHLFPSMTRARLLEEVRARRGSSDASTHRMAAPTDTRGDAGGASKARDQSVASTSLWDLRYVLHTLRFTEEIGQLPAEGLQLTYALDKASLQMGVGPLTYAYGHASRGSVCDVLFQLLRAERSVFLGLCRAVEADILATAQEEQQQSLEALRRECQRNLSKDQVHQLDVAGRSPPPPPPPPPPVAAAGQPSTTTTTTPPPPLRGFIPVVQVVRILLAMYPGYSTATLQQLIHAAVADGTNAAENPAILYYEVLLPSRMLPGPTTVSMSMDLSMAAGTSFAYLFYTAICDDALESMQMVEDSVCEFAHGQRQSGSVSASFPSAAAAMKSGVVTATAQQITSLAFSRVPRSEAQCWGPSLKSAIYRWPRLRATILDRPPGVVLSTNNGAATDGATDVTGEGSVILEGEIITAAGSSGRSSRVHSVPQSVVAPSSEVTRSMSISVESIGHSDVSSVSRVPVGEVMPYLRRHLLLRRGLYDWAEATAAAPLNPSRASTEENSEAKENPLSDVTERAGSAITTKETTRQWSATHEDFIRSWDAQWARISVATTAPPLPSIGPTELAEFERLLKEVDPHRMCAWGSELVSRENPLMYPVTYAWEKRGSGSLEMSPVQENIKRRKGRHPATKKQLGKG</sequence>
<dbReference type="GeneID" id="94288791"/>
<feature type="region of interest" description="Disordered" evidence="2">
    <location>
        <begin position="853"/>
        <end position="892"/>
    </location>
</feature>
<protein>
    <submittedName>
        <fullName evidence="3">Uncharacterized protein</fullName>
    </submittedName>
</protein>
<feature type="region of interest" description="Disordered" evidence="2">
    <location>
        <begin position="711"/>
        <end position="738"/>
    </location>
</feature>
<gene>
    <name evidence="3" type="ORF">JKF63_02690</name>
</gene>
<feature type="compositionally biased region" description="Polar residues" evidence="2">
    <location>
        <begin position="39"/>
        <end position="53"/>
    </location>
</feature>
<comment type="caution">
    <text evidence="3">The sequence shown here is derived from an EMBL/GenBank/DDBJ whole genome shotgun (WGS) entry which is preliminary data.</text>
</comment>
<proteinExistence type="predicted"/>
<feature type="region of interest" description="Disordered" evidence="2">
    <location>
        <begin position="18"/>
        <end position="69"/>
    </location>
</feature>
<reference evidence="3 4" key="1">
    <citation type="submission" date="2021-02" db="EMBL/GenBank/DDBJ databases">
        <title>Porcisia hertigi Genome sequencing and assembly.</title>
        <authorList>
            <person name="Almutairi H."/>
            <person name="Gatherer D."/>
        </authorList>
    </citation>
    <scope>NUCLEOTIDE SEQUENCE [LARGE SCALE GENOMIC DNA]</scope>
    <source>
        <strain evidence="3 4">C119</strain>
    </source>
</reference>
<feature type="compositionally biased region" description="Basic residues" evidence="2">
    <location>
        <begin position="1306"/>
        <end position="1322"/>
    </location>
</feature>
<keyword evidence="4" id="KW-1185">Reference proteome</keyword>
<feature type="compositionally biased region" description="Basic and acidic residues" evidence="2">
    <location>
        <begin position="1189"/>
        <end position="1200"/>
    </location>
</feature>
<feature type="region of interest" description="Disordered" evidence="2">
    <location>
        <begin position="480"/>
        <end position="505"/>
    </location>
</feature>
<feature type="region of interest" description="Disordered" evidence="2">
    <location>
        <begin position="1178"/>
        <end position="1200"/>
    </location>
</feature>
<name>A0A836LDS9_9TRYP</name>
<dbReference type="KEGG" id="phet:94288791"/>
<evidence type="ECO:0000256" key="2">
    <source>
        <dbReference type="SAM" id="MobiDB-lite"/>
    </source>
</evidence>
<keyword evidence="1" id="KW-0175">Coiled coil</keyword>
<evidence type="ECO:0000256" key="1">
    <source>
        <dbReference type="SAM" id="Coils"/>
    </source>
</evidence>
<evidence type="ECO:0000313" key="4">
    <source>
        <dbReference type="Proteomes" id="UP000674318"/>
    </source>
</evidence>
<feature type="compositionally biased region" description="Pro residues" evidence="2">
    <location>
        <begin position="864"/>
        <end position="875"/>
    </location>
</feature>
<feature type="region of interest" description="Disordered" evidence="2">
    <location>
        <begin position="1298"/>
        <end position="1322"/>
    </location>
</feature>
<organism evidence="3 4">
    <name type="scientific">Porcisia hertigi</name>
    <dbReference type="NCBI Taxonomy" id="2761500"/>
    <lineage>
        <taxon>Eukaryota</taxon>
        <taxon>Discoba</taxon>
        <taxon>Euglenozoa</taxon>
        <taxon>Kinetoplastea</taxon>
        <taxon>Metakinetoplastina</taxon>
        <taxon>Trypanosomatida</taxon>
        <taxon>Trypanosomatidae</taxon>
        <taxon>Leishmaniinae</taxon>
        <taxon>Porcisia</taxon>
    </lineage>
</organism>
<evidence type="ECO:0000313" key="3">
    <source>
        <dbReference type="EMBL" id="KAG5496388.1"/>
    </source>
</evidence>
<feature type="coiled-coil region" evidence="1">
    <location>
        <begin position="320"/>
        <end position="354"/>
    </location>
</feature>
<feature type="region of interest" description="Disordered" evidence="2">
    <location>
        <begin position="261"/>
        <end position="282"/>
    </location>
</feature>
<dbReference type="EMBL" id="JAFJZO010000032">
    <property type="protein sequence ID" value="KAG5496388.1"/>
    <property type="molecule type" value="Genomic_DNA"/>
</dbReference>
<accession>A0A836LDS9</accession>
<dbReference type="RefSeq" id="XP_067754871.1">
    <property type="nucleotide sequence ID" value="XM_067898714.1"/>
</dbReference>
<dbReference type="OrthoDB" id="241957at2759"/>
<dbReference type="Proteomes" id="UP000674318">
    <property type="component" value="Chromosome 32"/>
</dbReference>
<feature type="compositionally biased region" description="Gly residues" evidence="2">
    <location>
        <begin position="261"/>
        <end position="276"/>
    </location>
</feature>